<evidence type="ECO:0000313" key="13">
    <source>
        <dbReference type="EMBL" id="KAG6774544.1"/>
    </source>
</evidence>
<dbReference type="PANTHER" id="PTHR31734:SF28">
    <property type="entry name" value="AUXIN-RESPONSIVE PROTEIN IAA13"/>
    <property type="match status" value="1"/>
</dbReference>
<dbReference type="AlphaFoldDB" id="A0A8X8D3H4"/>
<evidence type="ECO:0000256" key="7">
    <source>
        <dbReference type="ARBA" id="ARBA00023242"/>
    </source>
</evidence>
<feature type="domain" description="PB1" evidence="12">
    <location>
        <begin position="329"/>
        <end position="429"/>
    </location>
</feature>
<dbReference type="GO" id="GO:0005634">
    <property type="term" value="C:nucleus"/>
    <property type="evidence" value="ECO:0007669"/>
    <property type="project" value="UniProtKB-SubCell"/>
</dbReference>
<protein>
    <recommendedName>
        <fullName evidence="10">Auxin-responsive protein</fullName>
    </recommendedName>
</protein>
<evidence type="ECO:0000256" key="4">
    <source>
        <dbReference type="ARBA" id="ARBA00022491"/>
    </source>
</evidence>
<dbReference type="GO" id="GO:0006355">
    <property type="term" value="P:regulation of DNA-templated transcription"/>
    <property type="evidence" value="ECO:0007669"/>
    <property type="project" value="InterPro"/>
</dbReference>
<comment type="subcellular location">
    <subcellularLocation>
        <location evidence="1 10">Nucleus</location>
    </subcellularLocation>
</comment>
<proteinExistence type="inferred from homology"/>
<evidence type="ECO:0000256" key="6">
    <source>
        <dbReference type="ARBA" id="ARBA00023163"/>
    </source>
</evidence>
<evidence type="ECO:0000256" key="10">
    <source>
        <dbReference type="RuleBase" id="RU004549"/>
    </source>
</evidence>
<reference evidence="13" key="1">
    <citation type="journal article" date="2020" name="bioRxiv">
        <title>Hybrid origin of Populus tomentosa Carr. identified through genome sequencing and phylogenomic analysis.</title>
        <authorList>
            <person name="An X."/>
            <person name="Gao K."/>
            <person name="Chen Z."/>
            <person name="Li J."/>
            <person name="Yang X."/>
            <person name="Yang X."/>
            <person name="Zhou J."/>
            <person name="Guo T."/>
            <person name="Zhao T."/>
            <person name="Huang S."/>
            <person name="Miao D."/>
            <person name="Khan W.U."/>
            <person name="Rao P."/>
            <person name="Ye M."/>
            <person name="Lei B."/>
            <person name="Liao W."/>
            <person name="Wang J."/>
            <person name="Ji L."/>
            <person name="Li Y."/>
            <person name="Guo B."/>
            <person name="Mustafa N.S."/>
            <person name="Li S."/>
            <person name="Yun Q."/>
            <person name="Keller S.R."/>
            <person name="Mao J."/>
            <person name="Zhang R."/>
            <person name="Strauss S.H."/>
        </authorList>
    </citation>
    <scope>NUCLEOTIDE SEQUENCE</scope>
    <source>
        <strain evidence="13">GM15</strain>
        <tissue evidence="13">Leaf</tissue>
    </source>
</reference>
<keyword evidence="5 10" id="KW-0805">Transcription regulation</keyword>
<evidence type="ECO:0000256" key="5">
    <source>
        <dbReference type="ARBA" id="ARBA00023015"/>
    </source>
</evidence>
<feature type="compositionally biased region" description="Low complexity" evidence="11">
    <location>
        <begin position="143"/>
        <end position="174"/>
    </location>
</feature>
<comment type="similarity">
    <text evidence="2 10">Belongs to the Aux/IAA family.</text>
</comment>
<dbReference type="PROSITE" id="PS51745">
    <property type="entry name" value="PB1"/>
    <property type="match status" value="1"/>
</dbReference>
<evidence type="ECO:0000256" key="8">
    <source>
        <dbReference type="ARBA" id="ARBA00023294"/>
    </source>
</evidence>
<evidence type="ECO:0000256" key="9">
    <source>
        <dbReference type="ARBA" id="ARBA00025283"/>
    </source>
</evidence>
<evidence type="ECO:0000313" key="14">
    <source>
        <dbReference type="Proteomes" id="UP000886885"/>
    </source>
</evidence>
<dbReference type="FunFam" id="3.10.20.90:FF:000078">
    <property type="entry name" value="Auxin-responsive protein"/>
    <property type="match status" value="1"/>
</dbReference>
<organism evidence="13 14">
    <name type="scientific">Populus tomentosa</name>
    <name type="common">Chinese white poplar</name>
    <dbReference type="NCBI Taxonomy" id="118781"/>
    <lineage>
        <taxon>Eukaryota</taxon>
        <taxon>Viridiplantae</taxon>
        <taxon>Streptophyta</taxon>
        <taxon>Embryophyta</taxon>
        <taxon>Tracheophyta</taxon>
        <taxon>Spermatophyta</taxon>
        <taxon>Magnoliopsida</taxon>
        <taxon>eudicotyledons</taxon>
        <taxon>Gunneridae</taxon>
        <taxon>Pentapetalae</taxon>
        <taxon>rosids</taxon>
        <taxon>fabids</taxon>
        <taxon>Malpighiales</taxon>
        <taxon>Salicaceae</taxon>
        <taxon>Saliceae</taxon>
        <taxon>Populus</taxon>
    </lineage>
</organism>
<name>A0A8X8D3H4_POPTO</name>
<comment type="caution">
    <text evidence="13">The sequence shown here is derived from an EMBL/GenBank/DDBJ whole genome shotgun (WGS) entry which is preliminary data.</text>
</comment>
<dbReference type="Proteomes" id="UP000886885">
    <property type="component" value="Chromosome 5D"/>
</dbReference>
<comment type="function">
    <text evidence="9">Aux/IAA proteins are short-lived transcriptional factors that function as repressors of early auxin response genes at low auxin concentrations. Repression is thought to result from the interaction with auxin response factors (ARFs), proteins that bind to the auxin-responsive promoter element (AuxRE). Formation of heterodimers with ARF proteins may alter their ability to modulate early auxin response genes expression.</text>
</comment>
<keyword evidence="7 10" id="KW-0539">Nucleus</keyword>
<feature type="region of interest" description="Disordered" evidence="11">
    <location>
        <begin position="105"/>
        <end position="197"/>
    </location>
</feature>
<dbReference type="InterPro" id="IPR053793">
    <property type="entry name" value="PB1-like"/>
</dbReference>
<keyword evidence="8 10" id="KW-0927">Auxin signaling pathway</keyword>
<evidence type="ECO:0000256" key="11">
    <source>
        <dbReference type="SAM" id="MobiDB-lite"/>
    </source>
</evidence>
<accession>A0A8X8D3H4</accession>
<dbReference type="EMBL" id="JAAWWB010000010">
    <property type="protein sequence ID" value="KAG6774544.1"/>
    <property type="molecule type" value="Genomic_DNA"/>
</dbReference>
<gene>
    <name evidence="13" type="ORF">POTOM_021899</name>
</gene>
<dbReference type="InterPro" id="IPR003311">
    <property type="entry name" value="AUX_IAA"/>
</dbReference>
<evidence type="ECO:0000256" key="3">
    <source>
        <dbReference type="ARBA" id="ARBA00011726"/>
    </source>
</evidence>
<keyword evidence="4 10" id="KW-0678">Repressor</keyword>
<feature type="compositionally biased region" description="Low complexity" evidence="11">
    <location>
        <begin position="108"/>
        <end position="123"/>
    </location>
</feature>
<dbReference type="OrthoDB" id="642974at2759"/>
<evidence type="ECO:0000259" key="12">
    <source>
        <dbReference type="PROSITE" id="PS51745"/>
    </source>
</evidence>
<dbReference type="PANTHER" id="PTHR31734">
    <property type="entry name" value="AUXIN-RESPONSIVE PROTEIN IAA17"/>
    <property type="match status" value="1"/>
</dbReference>
<dbReference type="GO" id="GO:0009734">
    <property type="term" value="P:auxin-activated signaling pathway"/>
    <property type="evidence" value="ECO:0007669"/>
    <property type="project" value="UniProtKB-UniRule"/>
</dbReference>
<evidence type="ECO:0000256" key="1">
    <source>
        <dbReference type="ARBA" id="ARBA00004123"/>
    </source>
</evidence>
<dbReference type="InterPro" id="IPR033389">
    <property type="entry name" value="AUX/IAA_dom"/>
</dbReference>
<comment type="subunit">
    <text evidence="3 10">Homodimers and heterodimers.</text>
</comment>
<keyword evidence="14" id="KW-1185">Reference proteome</keyword>
<keyword evidence="6 10" id="KW-0804">Transcription</keyword>
<sequence>MISSTSLSFNQNTTALLTKTVSSNRFAGNRSFHIRKDRPICSHCGVSGHTMEKCYRIHGFPPGYKFNKGKNASSSVHQVSGPQLPITYEQCQQLINMFNPSISEHDTSVNQASSSASKESVISMQGEAPMHESPIPFLDPLIPNSSPSSPSNHNSPSEPCISSSLNNLPSEPSIHIPQPSRKSSRRSIASPVDKRRRAVEREEIIEVKRNLIMEVEKGTKMRFEETELRLGLPGNGGGGTEGGEFARKRGFSETVDLKLNLSSKEGDIDPNHEKTRREKNLLATDPAKPPAKAQVVGWPPVRSFRKNMLAVQKSNTDHESTDKVPGGNATFVKVSMDGAPYLRKVDLKMYKTYHELSDALGKMFSSFTIGNCGSHGMKDFLNESKLIDLLNGTDYVPTYEDKDGDWMLVGDVPWDMFVGSCKRLRIMKGTEATGLAPRAMEKCKSRSFK</sequence>
<evidence type="ECO:0000256" key="2">
    <source>
        <dbReference type="ARBA" id="ARBA00006728"/>
    </source>
</evidence>
<dbReference type="Pfam" id="PF02309">
    <property type="entry name" value="AUX_IAA"/>
    <property type="match status" value="1"/>
</dbReference>